<reference evidence="1 2" key="1">
    <citation type="submission" date="2009-09" db="EMBL/GenBank/DDBJ databases">
        <authorList>
            <person name="Weinstock G."/>
            <person name="Sodergren E."/>
            <person name="Clifton S."/>
            <person name="Fulton L."/>
            <person name="Fulton B."/>
            <person name="Courtney L."/>
            <person name="Fronick C."/>
            <person name="Harrison M."/>
            <person name="Strong C."/>
            <person name="Farmer C."/>
            <person name="Delahaunty K."/>
            <person name="Markovic C."/>
            <person name="Hall O."/>
            <person name="Minx P."/>
            <person name="Tomlinson C."/>
            <person name="Mitreva M."/>
            <person name="Nelson J."/>
            <person name="Hou S."/>
            <person name="Wollam A."/>
            <person name="Pepin K.H."/>
            <person name="Johnson M."/>
            <person name="Bhonagiri V."/>
            <person name="Nash W.E."/>
            <person name="Warren W."/>
            <person name="Chinwalla A."/>
            <person name="Mardis E.R."/>
            <person name="Wilson R.K."/>
        </authorList>
    </citation>
    <scope>NUCLEOTIDE SEQUENCE [LARGE SCALE GENOMIC DNA]</scope>
    <source>
        <strain evidence="1 2">F0319</strain>
    </source>
</reference>
<accession>C9MNW9</accession>
<dbReference type="STRING" id="649761.HMPREF0973_01307"/>
<comment type="caution">
    <text evidence="1">The sequence shown here is derived from an EMBL/GenBank/DDBJ whole genome shotgun (WGS) entry which is preliminary data.</text>
</comment>
<dbReference type="EMBL" id="ACVA01000031">
    <property type="protein sequence ID" value="EEX18772.1"/>
    <property type="molecule type" value="Genomic_DNA"/>
</dbReference>
<protein>
    <submittedName>
        <fullName evidence="1">Uncharacterized protein</fullName>
    </submittedName>
</protein>
<name>C9MNW9_9BACT</name>
<dbReference type="AlphaFoldDB" id="C9MNW9"/>
<evidence type="ECO:0000313" key="1">
    <source>
        <dbReference type="EMBL" id="EEX18772.1"/>
    </source>
</evidence>
<dbReference type="Proteomes" id="UP000003327">
    <property type="component" value="Unassembled WGS sequence"/>
</dbReference>
<organism evidence="1 2">
    <name type="scientific">Prevotella veroralis F0319</name>
    <dbReference type="NCBI Taxonomy" id="649761"/>
    <lineage>
        <taxon>Bacteria</taxon>
        <taxon>Pseudomonadati</taxon>
        <taxon>Bacteroidota</taxon>
        <taxon>Bacteroidia</taxon>
        <taxon>Bacteroidales</taxon>
        <taxon>Prevotellaceae</taxon>
        <taxon>Prevotella</taxon>
    </lineage>
</organism>
<keyword evidence="2" id="KW-1185">Reference proteome</keyword>
<dbReference type="HOGENOM" id="CLU_3237923_0_0_10"/>
<proteinExistence type="predicted"/>
<evidence type="ECO:0000313" key="2">
    <source>
        <dbReference type="Proteomes" id="UP000003327"/>
    </source>
</evidence>
<gene>
    <name evidence="1" type="ORF">HMPREF0973_01307</name>
</gene>
<sequence>MIDEEGTTGSECAILPIAKIRIYALTWGIIKKKDRCLWRKKGG</sequence>